<dbReference type="SUPFAM" id="SSF100950">
    <property type="entry name" value="NagB/RpiA/CoA transferase-like"/>
    <property type="match status" value="1"/>
</dbReference>
<dbReference type="Pfam" id="PF01812">
    <property type="entry name" value="5-FTHF_cyc-lig"/>
    <property type="match status" value="1"/>
</dbReference>
<comment type="cofactor">
    <cofactor evidence="1">
        <name>Mg(2+)</name>
        <dbReference type="ChEBI" id="CHEBI:18420"/>
    </cofactor>
</comment>
<keyword evidence="1" id="KW-0460">Magnesium</keyword>
<accession>A0ABR7VEP9</accession>
<evidence type="ECO:0000313" key="3">
    <source>
        <dbReference type="Proteomes" id="UP000598350"/>
    </source>
</evidence>
<dbReference type="EC" id="6.3.3.2" evidence="1"/>
<dbReference type="NCBIfam" id="TIGR02727">
    <property type="entry name" value="MTHFS_bact"/>
    <property type="match status" value="1"/>
</dbReference>
<evidence type="ECO:0000256" key="1">
    <source>
        <dbReference type="RuleBase" id="RU361279"/>
    </source>
</evidence>
<comment type="catalytic activity">
    <reaction evidence="1">
        <text>(6S)-5-formyl-5,6,7,8-tetrahydrofolate + ATP = (6R)-5,10-methenyltetrahydrofolate + ADP + phosphate</text>
        <dbReference type="Rhea" id="RHEA:10488"/>
        <dbReference type="ChEBI" id="CHEBI:30616"/>
        <dbReference type="ChEBI" id="CHEBI:43474"/>
        <dbReference type="ChEBI" id="CHEBI:57455"/>
        <dbReference type="ChEBI" id="CHEBI:57457"/>
        <dbReference type="ChEBI" id="CHEBI:456216"/>
        <dbReference type="EC" id="6.3.3.2"/>
    </reaction>
</comment>
<keyword evidence="1" id="KW-0547">Nucleotide-binding</keyword>
<proteinExistence type="inferred from homology"/>
<dbReference type="PANTHER" id="PTHR23407">
    <property type="entry name" value="ATPASE INHIBITOR/5-FORMYLTETRAHYDROFOLATE CYCLO-LIGASE"/>
    <property type="match status" value="1"/>
</dbReference>
<dbReference type="PIRSF" id="PIRSF006806">
    <property type="entry name" value="FTHF_cligase"/>
    <property type="match status" value="1"/>
</dbReference>
<dbReference type="Proteomes" id="UP000598350">
    <property type="component" value="Unassembled WGS sequence"/>
</dbReference>
<dbReference type="InterPro" id="IPR024185">
    <property type="entry name" value="FTHF_cligase-like_sf"/>
</dbReference>
<evidence type="ECO:0000313" key="2">
    <source>
        <dbReference type="EMBL" id="MBD0851401.1"/>
    </source>
</evidence>
<comment type="caution">
    <text evidence="2">The sequence shown here is derived from an EMBL/GenBank/DDBJ whole genome shotgun (WGS) entry which is preliminary data.</text>
</comment>
<organism evidence="2 3">
    <name type="scientific">Maribacter arenosus</name>
    <dbReference type="NCBI Taxonomy" id="1854708"/>
    <lineage>
        <taxon>Bacteria</taxon>
        <taxon>Pseudomonadati</taxon>
        <taxon>Bacteroidota</taxon>
        <taxon>Flavobacteriia</taxon>
        <taxon>Flavobacteriales</taxon>
        <taxon>Flavobacteriaceae</taxon>
        <taxon>Maribacter</taxon>
    </lineage>
</organism>
<dbReference type="InterPro" id="IPR002698">
    <property type="entry name" value="FTHF_cligase"/>
</dbReference>
<keyword evidence="1" id="KW-0479">Metal-binding</keyword>
<dbReference type="InterPro" id="IPR037171">
    <property type="entry name" value="NagB/RpiA_transferase-like"/>
</dbReference>
<keyword evidence="3" id="KW-1185">Reference proteome</keyword>
<comment type="similarity">
    <text evidence="1">Belongs to the 5-formyltetrahydrofolate cyclo-ligase family.</text>
</comment>
<dbReference type="RefSeq" id="WP_188314522.1">
    <property type="nucleotide sequence ID" value="NZ_JABTCG010000004.1"/>
</dbReference>
<reference evidence="2 3" key="1">
    <citation type="submission" date="2020-05" db="EMBL/GenBank/DDBJ databases">
        <title>The draft genome sequence of Maribacter arenosus CAU 1321.</title>
        <authorList>
            <person name="Mu L."/>
        </authorList>
    </citation>
    <scope>NUCLEOTIDE SEQUENCE [LARGE SCALE GENOMIC DNA]</scope>
    <source>
        <strain evidence="2 3">CAU 1321</strain>
    </source>
</reference>
<gene>
    <name evidence="2" type="ORF">HPE63_12045</name>
</gene>
<dbReference type="Gene3D" id="3.40.50.10420">
    <property type="entry name" value="NagB/RpiA/CoA transferase-like"/>
    <property type="match status" value="1"/>
</dbReference>
<dbReference type="PANTHER" id="PTHR23407:SF11">
    <property type="entry name" value="CHROMOSOME UNDETERMINED SCAFFOLD_24, WHOLE GENOME SHOTGUN SEQUENCE"/>
    <property type="match status" value="1"/>
</dbReference>
<name>A0ABR7VEP9_9FLAO</name>
<dbReference type="EMBL" id="JABTCG010000004">
    <property type="protein sequence ID" value="MBD0851401.1"/>
    <property type="molecule type" value="Genomic_DNA"/>
</dbReference>
<dbReference type="GO" id="GO:0030272">
    <property type="term" value="F:5-formyltetrahydrofolate cyclo-ligase activity"/>
    <property type="evidence" value="ECO:0007669"/>
    <property type="project" value="UniProtKB-EC"/>
</dbReference>
<protein>
    <recommendedName>
        <fullName evidence="1">5-formyltetrahydrofolate cyclo-ligase</fullName>
        <ecNumber evidence="1">6.3.3.2</ecNumber>
    </recommendedName>
</protein>
<keyword evidence="1" id="KW-0067">ATP-binding</keyword>
<sequence>MLKADLRLLYSQRRNQIPPEKISDASLLISNKILDIPIWDYDYYHIFLPILHKKEIDTVFLLSILQGRDKHVIIPKMDGDSLSHFLLTDNTKFKTNKWGVPEPVDGIEVQPDKIDVVFVPLLAYDKSGNRVGYGKGYYDKFLLQCKPEVIKIGLSLFDAEEEIEDVLESDIPLDYCITPNQIYRFSKS</sequence>
<keyword evidence="2" id="KW-0436">Ligase</keyword>